<feature type="transmembrane region" description="Helical" evidence="1">
    <location>
        <begin position="110"/>
        <end position="129"/>
    </location>
</feature>
<accession>A7AY12</accession>
<gene>
    <name evidence="2" type="ORF">RUMGNA_00177</name>
</gene>
<dbReference type="PaxDb" id="411470-RUMGNA_00177"/>
<reference evidence="2 3" key="2">
    <citation type="submission" date="2007-06" db="EMBL/GenBank/DDBJ databases">
        <title>Draft genome sequence of Ruminococcus gnavus (ATCC 29149).</title>
        <authorList>
            <person name="Sudarsanam P."/>
            <person name="Ley R."/>
            <person name="Guruge J."/>
            <person name="Turnbaugh P.J."/>
            <person name="Mahowald M."/>
            <person name="Liep D."/>
            <person name="Gordon J."/>
        </authorList>
    </citation>
    <scope>NUCLEOTIDE SEQUENCE [LARGE SCALE GENOMIC DNA]</scope>
    <source>
        <strain evidence="2 3">ATCC 29149</strain>
    </source>
</reference>
<evidence type="ECO:0000313" key="2">
    <source>
        <dbReference type="EMBL" id="EDN79409.1"/>
    </source>
</evidence>
<dbReference type="EMBL" id="AAYG02000002">
    <property type="protein sequence ID" value="EDN79409.1"/>
    <property type="molecule type" value="Genomic_DNA"/>
</dbReference>
<comment type="caution">
    <text evidence="2">The sequence shown here is derived from an EMBL/GenBank/DDBJ whole genome shotgun (WGS) entry which is preliminary data.</text>
</comment>
<reference evidence="2 3" key="1">
    <citation type="submission" date="2007-04" db="EMBL/GenBank/DDBJ databases">
        <authorList>
            <person name="Fulton L."/>
            <person name="Clifton S."/>
            <person name="Fulton B."/>
            <person name="Xu J."/>
            <person name="Minx P."/>
            <person name="Pepin K.H."/>
            <person name="Johnson M."/>
            <person name="Thiruvilangam P."/>
            <person name="Bhonagiri V."/>
            <person name="Nash W.E."/>
            <person name="Mardis E.R."/>
            <person name="Wilson R.K."/>
        </authorList>
    </citation>
    <scope>NUCLEOTIDE SEQUENCE [LARGE SCALE GENOMIC DNA]</scope>
    <source>
        <strain evidence="2 3">ATCC 29149</strain>
    </source>
</reference>
<protein>
    <submittedName>
        <fullName evidence="2">Uncharacterized protein</fullName>
    </submittedName>
</protein>
<feature type="transmembrane region" description="Helical" evidence="1">
    <location>
        <begin position="135"/>
        <end position="157"/>
    </location>
</feature>
<dbReference type="AlphaFoldDB" id="A7AY12"/>
<keyword evidence="1" id="KW-1133">Transmembrane helix</keyword>
<name>A7AY12_MEDG7</name>
<organism evidence="2 3">
    <name type="scientific">Mediterraneibacter gnavus (strain ATCC 29149 / DSM 114966 / JCM 6515 / VPI C7-9)</name>
    <name type="common">Ruminococcus gnavus</name>
    <dbReference type="NCBI Taxonomy" id="411470"/>
    <lineage>
        <taxon>Bacteria</taxon>
        <taxon>Bacillati</taxon>
        <taxon>Bacillota</taxon>
        <taxon>Clostridia</taxon>
        <taxon>Lachnospirales</taxon>
        <taxon>Lachnospiraceae</taxon>
        <taxon>Mediterraneibacter</taxon>
    </lineage>
</organism>
<keyword evidence="1" id="KW-0812">Transmembrane</keyword>
<feature type="transmembrane region" description="Helical" evidence="1">
    <location>
        <begin position="33"/>
        <end position="53"/>
    </location>
</feature>
<evidence type="ECO:0000313" key="3">
    <source>
        <dbReference type="Proteomes" id="UP000004410"/>
    </source>
</evidence>
<keyword evidence="1" id="KW-0472">Membrane</keyword>
<evidence type="ECO:0000256" key="1">
    <source>
        <dbReference type="SAM" id="Phobius"/>
    </source>
</evidence>
<feature type="transmembrane region" description="Helical" evidence="1">
    <location>
        <begin position="65"/>
        <end position="84"/>
    </location>
</feature>
<sequence>MNPTFKKWEILNINMNNVHIREENKMKVKKRTLLLLASIVWLIAGFNIIRIGILSYTGHVTVVNILLSALVFAVFWSMVFYKLVIRHTDRIQNYEDELQFFWHFFDKKSFLIMAFMMTFGIGLRASHFAPDVFIAVFYSGLGMALFLAGVLFGVHYFQQERKVSR</sequence>
<proteinExistence type="predicted"/>
<dbReference type="eggNOG" id="ENOG5032Y15">
    <property type="taxonomic scope" value="Bacteria"/>
</dbReference>
<dbReference type="Proteomes" id="UP000004410">
    <property type="component" value="Unassembled WGS sequence"/>
</dbReference>